<organism evidence="4 5">
    <name type="scientific">Nannocystis pusilla</name>
    <dbReference type="NCBI Taxonomy" id="889268"/>
    <lineage>
        <taxon>Bacteria</taxon>
        <taxon>Pseudomonadati</taxon>
        <taxon>Myxococcota</taxon>
        <taxon>Polyangia</taxon>
        <taxon>Nannocystales</taxon>
        <taxon>Nannocystaceae</taxon>
        <taxon>Nannocystis</taxon>
    </lineage>
</organism>
<dbReference type="Gene3D" id="3.55.50.10">
    <property type="entry name" value="Baseplate protein-like domains"/>
    <property type="match status" value="1"/>
</dbReference>
<proteinExistence type="predicted"/>
<evidence type="ECO:0000313" key="4">
    <source>
        <dbReference type="EMBL" id="MCY1003988.1"/>
    </source>
</evidence>
<accession>A0A9X3IVQ6</accession>
<evidence type="ECO:0008006" key="6">
    <source>
        <dbReference type="Google" id="ProtNLM"/>
    </source>
</evidence>
<dbReference type="EMBL" id="JAPNKE010000001">
    <property type="protein sequence ID" value="MCY1003988.1"/>
    <property type="molecule type" value="Genomic_DNA"/>
</dbReference>
<comment type="caution">
    <text evidence="4">The sequence shown here is derived from an EMBL/GenBank/DDBJ whole genome shotgun (WGS) entry which is preliminary data.</text>
</comment>
<dbReference type="Gene3D" id="3.30.1920.10">
    <property type="entry name" value="Baseplate protein-like domains - 2 layer sandwich fold"/>
    <property type="match status" value="1"/>
</dbReference>
<dbReference type="SUPFAM" id="SSF69279">
    <property type="entry name" value="Phage tail proteins"/>
    <property type="match status" value="2"/>
</dbReference>
<dbReference type="InterPro" id="IPR053981">
    <property type="entry name" value="Gp44/GpP-like_2nd"/>
</dbReference>
<dbReference type="InterPro" id="IPR023399">
    <property type="entry name" value="Baseplate-like_2-layer_sand"/>
</dbReference>
<gene>
    <name evidence="4" type="ORF">OV079_00075</name>
</gene>
<dbReference type="Pfam" id="PF21683">
    <property type="entry name" value="GpP-like_1st"/>
    <property type="match status" value="1"/>
</dbReference>
<keyword evidence="5" id="KW-1185">Reference proteome</keyword>
<dbReference type="Gene3D" id="2.30.300.10">
    <property type="entry name" value="Baseplate protein-like domain - beta roll fold"/>
    <property type="match status" value="1"/>
</dbReference>
<dbReference type="AlphaFoldDB" id="A0A9X3IVQ6"/>
<protein>
    <recommendedName>
        <fullName evidence="6">Mu-like prophage tail protein gpP</fullName>
    </recommendedName>
</protein>
<dbReference type="Proteomes" id="UP001150924">
    <property type="component" value="Unassembled WGS sequence"/>
</dbReference>
<evidence type="ECO:0000313" key="5">
    <source>
        <dbReference type="Proteomes" id="UP001150924"/>
    </source>
</evidence>
<reference evidence="4" key="1">
    <citation type="submission" date="2022-11" db="EMBL/GenBank/DDBJ databases">
        <title>Minimal conservation of predation-associated metabolite biosynthetic gene clusters underscores biosynthetic potential of Myxococcota including descriptions for ten novel species: Archangium lansinium sp. nov., Myxococcus landrumus sp. nov., Nannocystis bai.</title>
        <authorList>
            <person name="Ahearne A."/>
            <person name="Stevens C."/>
            <person name="Phillips K."/>
        </authorList>
    </citation>
    <scope>NUCLEOTIDE SEQUENCE</scope>
    <source>
        <strain evidence="4">Na p29</strain>
    </source>
</reference>
<feature type="compositionally biased region" description="Basic residues" evidence="1">
    <location>
        <begin position="311"/>
        <end position="321"/>
    </location>
</feature>
<feature type="region of interest" description="Disordered" evidence="1">
    <location>
        <begin position="311"/>
        <end position="361"/>
    </location>
</feature>
<sequence>MLRVDGRDLSGWTSVQIIRALDQLADTFDLAISTSRASSAEIVEGAACEVIYRGEKLISGYIDDVDLSDTSTSSSLSVSGRSRAGDLVDCSAIHKPWRKRSGLEIARDICKPFGISVDLEIATGTLGEEGYFKIEDGETVFDVLDRLARLNGARLCSYPDGSIRFTRTGLLHYPDVLIARGINIASAHVRRSMAQRFSDYVFKAQLAADDETFGEAVAIKYEVRDDAVPRHRPLVVQTETQPRNTKGQFVEGEPIKHPLQLAATWERNTRAGKSLQMEYVLVDRKNPKRSWEHARGVGTQHRRRCRGRRIRHRRRVPRHAGHHDARLGGRDAYAGHPDAAGGVRREGAAQAEEAQGGGFSF</sequence>
<evidence type="ECO:0000259" key="2">
    <source>
        <dbReference type="Pfam" id="PF21683"/>
    </source>
</evidence>
<name>A0A9X3IVQ6_9BACT</name>
<evidence type="ECO:0000259" key="3">
    <source>
        <dbReference type="Pfam" id="PF22255"/>
    </source>
</evidence>
<dbReference type="InterPro" id="IPR049354">
    <property type="entry name" value="GpP-like_N"/>
</dbReference>
<feature type="domain" description="Baseplate hub protein gp44/GpP-like second" evidence="3">
    <location>
        <begin position="84"/>
        <end position="167"/>
    </location>
</feature>
<evidence type="ECO:0000256" key="1">
    <source>
        <dbReference type="SAM" id="MobiDB-lite"/>
    </source>
</evidence>
<dbReference type="Pfam" id="PF22255">
    <property type="entry name" value="Gp44-like_2nd"/>
    <property type="match status" value="1"/>
</dbReference>
<feature type="domain" description="Baseplate hub protein gp44-like N-terminal" evidence="2">
    <location>
        <begin position="2"/>
        <end position="82"/>
    </location>
</feature>